<keyword evidence="4" id="KW-0472">Membrane</keyword>
<comment type="subcellular location">
    <subcellularLocation>
        <location evidence="1">Cell outer membrane</location>
    </subcellularLocation>
</comment>
<dbReference type="InterPro" id="IPR033985">
    <property type="entry name" value="SusD-like_N"/>
</dbReference>
<dbReference type="GO" id="GO:0009279">
    <property type="term" value="C:cell outer membrane"/>
    <property type="evidence" value="ECO:0007669"/>
    <property type="project" value="UniProtKB-SubCell"/>
</dbReference>
<proteinExistence type="inferred from homology"/>
<dbReference type="Pfam" id="PF07980">
    <property type="entry name" value="SusD_RagB"/>
    <property type="match status" value="2"/>
</dbReference>
<reference evidence="8 9" key="1">
    <citation type="journal article" date="2015" name="Int. J. Syst. Evol. Microbiol.">
        <title>Flavisolibacter ginsenosidimutans sp. nov., with ginsenoside-converting activity isolated from soil used for cultivating ginseng.</title>
        <authorList>
            <person name="Zhao Y."/>
            <person name="Liu Q."/>
            <person name="Kang M.S."/>
            <person name="Jin F."/>
            <person name="Yu H."/>
            <person name="Im W.T."/>
        </authorList>
    </citation>
    <scope>NUCLEOTIDE SEQUENCE [LARGE SCALE GENOMIC DNA]</scope>
    <source>
        <strain evidence="8 9">Gsoil 636</strain>
    </source>
</reference>
<feature type="domain" description="RagB/SusD" evidence="6">
    <location>
        <begin position="360"/>
        <end position="416"/>
    </location>
</feature>
<dbReference type="SUPFAM" id="SSF48452">
    <property type="entry name" value="TPR-like"/>
    <property type="match status" value="1"/>
</dbReference>
<evidence type="ECO:0000256" key="4">
    <source>
        <dbReference type="ARBA" id="ARBA00023136"/>
    </source>
</evidence>
<keyword evidence="3" id="KW-0732">Signal</keyword>
<comment type="similarity">
    <text evidence="2">Belongs to the SusD family.</text>
</comment>
<dbReference type="Pfam" id="PF14322">
    <property type="entry name" value="SusD-like_3"/>
    <property type="match status" value="1"/>
</dbReference>
<keyword evidence="5" id="KW-0998">Cell outer membrane</keyword>
<dbReference type="PROSITE" id="PS51257">
    <property type="entry name" value="PROKAR_LIPOPROTEIN"/>
    <property type="match status" value="1"/>
</dbReference>
<sequence length="661" mass="72711">MKKIALFLLILSGIITSCKKFLDTKPTDFIVPEQYYNTEQQLNEALAGVYSSLTTVATYGLQQNFYLVGTTDESYYKLSTTSPHPLYYNITPAEPRTSNTWNDLYKGIDRANYLLANINKPAMDEQRRNAIKGEALFLRAYMYYLLVTQWGDVPLLLTPTVDGRQVNNPATPAKDIYNQVYNDMKTAKDLVNDYTTNGTPVHVSKTAVEAMLARVCLKMAGEPLLDVAKYTDARAWADSVIQSHVHSLNPDYKQIFINENADQFDNAYKEVLWEIDFYGNNIGALQAGGRWSIYMGVRNTDKDIGYSYGYQGATGYLYKLYSAGDLRRDWAISPYNFLGNSGTTKVLVVPTDAYSRNEGKWRREYETVLPRNTEFSPTNYPIIRYSDVLLMFAEADNEINGPTARSFDALNMVRRRGFGLSVTTPAVSVSVVKDITLSATGNTGYLKTVATIPVTLSGGGGTGASATASVSTTTGKVTAIAISNPGLGYTSIPTVTVGTPWQPNTSYPAGTQVFNGNNLYTVATTGSSTTTAPTQTSGTSDPNLTGIGFTYAGAKATGTASIATATVDLNGLSQAAFRTAIRDERARELCFEGIRKFDLIRWGIFIPQMKMIEADMNANLPASLKYAVREYTNVSEKDKLFPIPTLELSLNSALQQNPLWK</sequence>
<gene>
    <name evidence="8" type="ORF">FSB75_10605</name>
</gene>
<name>A0A5B8UIG5_9BACT</name>
<keyword evidence="9" id="KW-1185">Reference proteome</keyword>
<evidence type="ECO:0000313" key="9">
    <source>
        <dbReference type="Proteomes" id="UP000321204"/>
    </source>
</evidence>
<dbReference type="Gene3D" id="1.25.40.390">
    <property type="match status" value="2"/>
</dbReference>
<dbReference type="OrthoDB" id="5694214at2"/>
<dbReference type="KEGG" id="fgg:FSB75_10605"/>
<protein>
    <submittedName>
        <fullName evidence="8">RagB/SusD family nutrient uptake outer membrane protein</fullName>
    </submittedName>
</protein>
<dbReference type="Proteomes" id="UP000321204">
    <property type="component" value="Chromosome"/>
</dbReference>
<evidence type="ECO:0000259" key="7">
    <source>
        <dbReference type="Pfam" id="PF14322"/>
    </source>
</evidence>
<dbReference type="RefSeq" id="WP_146786804.1">
    <property type="nucleotide sequence ID" value="NZ_BAABIO010000001.1"/>
</dbReference>
<dbReference type="InterPro" id="IPR011990">
    <property type="entry name" value="TPR-like_helical_dom_sf"/>
</dbReference>
<feature type="domain" description="SusD-like N-terminal" evidence="7">
    <location>
        <begin position="20"/>
        <end position="217"/>
    </location>
</feature>
<evidence type="ECO:0000256" key="1">
    <source>
        <dbReference type="ARBA" id="ARBA00004442"/>
    </source>
</evidence>
<evidence type="ECO:0000313" key="8">
    <source>
        <dbReference type="EMBL" id="QEC56323.1"/>
    </source>
</evidence>
<evidence type="ECO:0000259" key="6">
    <source>
        <dbReference type="Pfam" id="PF07980"/>
    </source>
</evidence>
<evidence type="ECO:0000256" key="3">
    <source>
        <dbReference type="ARBA" id="ARBA00022729"/>
    </source>
</evidence>
<evidence type="ECO:0000256" key="5">
    <source>
        <dbReference type="ARBA" id="ARBA00023237"/>
    </source>
</evidence>
<evidence type="ECO:0000256" key="2">
    <source>
        <dbReference type="ARBA" id="ARBA00006275"/>
    </source>
</evidence>
<dbReference type="EMBL" id="CP042433">
    <property type="protein sequence ID" value="QEC56323.1"/>
    <property type="molecule type" value="Genomic_DNA"/>
</dbReference>
<organism evidence="8 9">
    <name type="scientific">Flavisolibacter ginsenosidimutans</name>
    <dbReference type="NCBI Taxonomy" id="661481"/>
    <lineage>
        <taxon>Bacteria</taxon>
        <taxon>Pseudomonadati</taxon>
        <taxon>Bacteroidota</taxon>
        <taxon>Chitinophagia</taxon>
        <taxon>Chitinophagales</taxon>
        <taxon>Chitinophagaceae</taxon>
        <taxon>Flavisolibacter</taxon>
    </lineage>
</organism>
<dbReference type="InterPro" id="IPR012944">
    <property type="entry name" value="SusD_RagB_dom"/>
</dbReference>
<accession>A0A5B8UIG5</accession>
<dbReference type="AlphaFoldDB" id="A0A5B8UIG5"/>
<feature type="domain" description="RagB/SusD" evidence="6">
    <location>
        <begin position="565"/>
        <end position="660"/>
    </location>
</feature>